<organism evidence="2 3">
    <name type="scientific">Aspergillus novofumigatus (strain IBT 16806)</name>
    <dbReference type="NCBI Taxonomy" id="1392255"/>
    <lineage>
        <taxon>Eukaryota</taxon>
        <taxon>Fungi</taxon>
        <taxon>Dikarya</taxon>
        <taxon>Ascomycota</taxon>
        <taxon>Pezizomycotina</taxon>
        <taxon>Eurotiomycetes</taxon>
        <taxon>Eurotiomycetidae</taxon>
        <taxon>Eurotiales</taxon>
        <taxon>Aspergillaceae</taxon>
        <taxon>Aspergillus</taxon>
        <taxon>Aspergillus subgen. Fumigati</taxon>
    </lineage>
</organism>
<proteinExistence type="predicted"/>
<keyword evidence="1" id="KW-0812">Transmembrane</keyword>
<evidence type="ECO:0000313" key="2">
    <source>
        <dbReference type="EMBL" id="PKX92429.1"/>
    </source>
</evidence>
<evidence type="ECO:0000313" key="3">
    <source>
        <dbReference type="Proteomes" id="UP000234474"/>
    </source>
</evidence>
<reference evidence="3" key="1">
    <citation type="journal article" date="2018" name="Proc. Natl. Acad. Sci. U.S.A.">
        <title>Linking secondary metabolites to gene clusters through genome sequencing of six diverse Aspergillus species.</title>
        <authorList>
            <person name="Kaerboelling I."/>
            <person name="Vesth T.C."/>
            <person name="Frisvad J.C."/>
            <person name="Nybo J.L."/>
            <person name="Theobald S."/>
            <person name="Kuo A."/>
            <person name="Bowyer P."/>
            <person name="Matsuda Y."/>
            <person name="Mondo S."/>
            <person name="Lyhne E.K."/>
            <person name="Kogle M.E."/>
            <person name="Clum A."/>
            <person name="Lipzen A."/>
            <person name="Salamov A."/>
            <person name="Ngan C.Y."/>
            <person name="Daum C."/>
            <person name="Chiniquy J."/>
            <person name="Barry K."/>
            <person name="LaButti K."/>
            <person name="Haridas S."/>
            <person name="Simmons B.A."/>
            <person name="Magnuson J.K."/>
            <person name="Mortensen U.H."/>
            <person name="Larsen T.O."/>
            <person name="Grigoriev I.V."/>
            <person name="Baker S.E."/>
            <person name="Andersen M.R."/>
        </authorList>
    </citation>
    <scope>NUCLEOTIDE SEQUENCE [LARGE SCALE GENOMIC DNA]</scope>
    <source>
        <strain evidence="3">IBT 16806</strain>
    </source>
</reference>
<accession>A0A2I1C472</accession>
<evidence type="ECO:0000256" key="1">
    <source>
        <dbReference type="SAM" id="Phobius"/>
    </source>
</evidence>
<dbReference type="AlphaFoldDB" id="A0A2I1C472"/>
<feature type="transmembrane region" description="Helical" evidence="1">
    <location>
        <begin position="22"/>
        <end position="43"/>
    </location>
</feature>
<dbReference type="RefSeq" id="XP_024681024.1">
    <property type="nucleotide sequence ID" value="XM_024821312.1"/>
</dbReference>
<protein>
    <submittedName>
        <fullName evidence="2">Uncharacterized protein</fullName>
    </submittedName>
</protein>
<sequence>MEVFTKQPIRRTPQPTLSTSPYGLLLLYYPLVIICFLLVFMLLQRSRMASTPLTVGKSSRHYDFEGTYSPSAPP</sequence>
<dbReference type="Proteomes" id="UP000234474">
    <property type="component" value="Unassembled WGS sequence"/>
</dbReference>
<keyword evidence="1" id="KW-0472">Membrane</keyword>
<dbReference type="VEuPathDB" id="FungiDB:P174DRAFT_199250"/>
<name>A0A2I1C472_ASPN1</name>
<keyword evidence="1" id="KW-1133">Transmembrane helix</keyword>
<gene>
    <name evidence="2" type="ORF">P174DRAFT_199250</name>
</gene>
<comment type="caution">
    <text evidence="2">The sequence shown here is derived from an EMBL/GenBank/DDBJ whole genome shotgun (WGS) entry which is preliminary data.</text>
</comment>
<keyword evidence="3" id="KW-1185">Reference proteome</keyword>
<dbReference type="GeneID" id="36528638"/>
<dbReference type="EMBL" id="MSZS01000005">
    <property type="protein sequence ID" value="PKX92429.1"/>
    <property type="molecule type" value="Genomic_DNA"/>
</dbReference>